<dbReference type="AlphaFoldDB" id="A0A2I1HNI6"/>
<protein>
    <recommendedName>
        <fullName evidence="2">DUF8211 domain-containing protein</fullName>
    </recommendedName>
</protein>
<evidence type="ECO:0000259" key="2">
    <source>
        <dbReference type="Pfam" id="PF26638"/>
    </source>
</evidence>
<accession>A0A2I1HNI6</accession>
<dbReference type="VEuPathDB" id="FungiDB:RhiirFUN_013989"/>
<evidence type="ECO:0000313" key="4">
    <source>
        <dbReference type="Proteomes" id="UP000234323"/>
    </source>
</evidence>
<dbReference type="Pfam" id="PF26638">
    <property type="entry name" value="DUF8211"/>
    <property type="match status" value="1"/>
</dbReference>
<dbReference type="VEuPathDB" id="FungiDB:RhiirA1_463017"/>
<feature type="domain" description="DUF8211" evidence="2">
    <location>
        <begin position="40"/>
        <end position="176"/>
    </location>
</feature>
<dbReference type="InterPro" id="IPR058524">
    <property type="entry name" value="DUF8211"/>
</dbReference>
<organism evidence="3 4">
    <name type="scientific">Rhizophagus irregularis</name>
    <dbReference type="NCBI Taxonomy" id="588596"/>
    <lineage>
        <taxon>Eukaryota</taxon>
        <taxon>Fungi</taxon>
        <taxon>Fungi incertae sedis</taxon>
        <taxon>Mucoromycota</taxon>
        <taxon>Glomeromycotina</taxon>
        <taxon>Glomeromycetes</taxon>
        <taxon>Glomerales</taxon>
        <taxon>Glomeraceae</taxon>
        <taxon>Rhizophagus</taxon>
    </lineage>
</organism>
<keyword evidence="4" id="KW-1185">Reference proteome</keyword>
<gene>
    <name evidence="3" type="ORF">RhiirA4_484164</name>
</gene>
<sequence>MSLHQRACIDHHKQLEIFTNVKNTSKPAILPPSSSLKGQHATHLFNKSSMKTTKRVFSLQQGTKYKVHYAHYNRNVIENSRIRNMYYSHRFALRHTIHSPSSSKLTKQEIRFERNCRRTFNHDKNHPAMLGEINDQLACASRSRFLFLTTQDIYSPINHLQYKECNPKREDYSFPIPIHSTKILRGNPKSSDNAYYAMTSSSRSTNPRH</sequence>
<feature type="region of interest" description="Disordered" evidence="1">
    <location>
        <begin position="189"/>
        <end position="209"/>
    </location>
</feature>
<dbReference type="OrthoDB" id="2335178at2759"/>
<dbReference type="EMBL" id="LLXI01004280">
    <property type="protein sequence ID" value="PKY60448.1"/>
    <property type="molecule type" value="Genomic_DNA"/>
</dbReference>
<comment type="caution">
    <text evidence="3">The sequence shown here is derived from an EMBL/GenBank/DDBJ whole genome shotgun (WGS) entry which is preliminary data.</text>
</comment>
<proteinExistence type="predicted"/>
<reference evidence="3 4" key="1">
    <citation type="submission" date="2015-10" db="EMBL/GenBank/DDBJ databases">
        <title>Genome analyses suggest a sexual origin of heterokaryosis in a supposedly ancient asexual fungus.</title>
        <authorList>
            <person name="Ropars J."/>
            <person name="Sedzielewska K."/>
            <person name="Noel J."/>
            <person name="Charron P."/>
            <person name="Farinelli L."/>
            <person name="Marton T."/>
            <person name="Kruger M."/>
            <person name="Pelin A."/>
            <person name="Brachmann A."/>
            <person name="Corradi N."/>
        </authorList>
    </citation>
    <scope>NUCLEOTIDE SEQUENCE [LARGE SCALE GENOMIC DNA]</scope>
    <source>
        <strain evidence="3 4">A4</strain>
    </source>
</reference>
<evidence type="ECO:0000313" key="3">
    <source>
        <dbReference type="EMBL" id="PKY60448.1"/>
    </source>
</evidence>
<evidence type="ECO:0000256" key="1">
    <source>
        <dbReference type="SAM" id="MobiDB-lite"/>
    </source>
</evidence>
<name>A0A2I1HNI6_9GLOM</name>
<dbReference type="Proteomes" id="UP000234323">
    <property type="component" value="Unassembled WGS sequence"/>
</dbReference>